<sequence>MATISPANQRNLVKYAREDNVHQFALLVTNLGSESRVTKAAIIAAARDQDNGKTLIHIAIEHGAREVLGYCLSILIRCPEVSGEALLHDGESLLNVAAAAGDLDVVVYLLDNCADYEDFDYELARDLARVNGHTGIVEVLDLRAAGW</sequence>
<dbReference type="EMBL" id="JAKJXP020000001">
    <property type="protein sequence ID" value="KAK7757678.1"/>
    <property type="molecule type" value="Genomic_DNA"/>
</dbReference>
<dbReference type="Pfam" id="PF12796">
    <property type="entry name" value="Ank_2"/>
    <property type="match status" value="1"/>
</dbReference>
<dbReference type="SMART" id="SM00248">
    <property type="entry name" value="ANK"/>
    <property type="match status" value="2"/>
</dbReference>
<comment type="caution">
    <text evidence="2">The sequence shown here is derived from an EMBL/GenBank/DDBJ whole genome shotgun (WGS) entry which is preliminary data.</text>
</comment>
<dbReference type="PROSITE" id="PS50088">
    <property type="entry name" value="ANK_REPEAT"/>
    <property type="match status" value="1"/>
</dbReference>
<dbReference type="Gene3D" id="1.25.40.20">
    <property type="entry name" value="Ankyrin repeat-containing domain"/>
    <property type="match status" value="1"/>
</dbReference>
<organism evidence="2 3">
    <name type="scientific">Diatrype stigma</name>
    <dbReference type="NCBI Taxonomy" id="117547"/>
    <lineage>
        <taxon>Eukaryota</taxon>
        <taxon>Fungi</taxon>
        <taxon>Dikarya</taxon>
        <taxon>Ascomycota</taxon>
        <taxon>Pezizomycotina</taxon>
        <taxon>Sordariomycetes</taxon>
        <taxon>Xylariomycetidae</taxon>
        <taxon>Xylariales</taxon>
        <taxon>Diatrypaceae</taxon>
        <taxon>Diatrype</taxon>
    </lineage>
</organism>
<dbReference type="PROSITE" id="PS50297">
    <property type="entry name" value="ANK_REP_REGION"/>
    <property type="match status" value="1"/>
</dbReference>
<dbReference type="SUPFAM" id="SSF48403">
    <property type="entry name" value="Ankyrin repeat"/>
    <property type="match status" value="1"/>
</dbReference>
<name>A0AAN9V097_9PEZI</name>
<proteinExistence type="predicted"/>
<keyword evidence="1" id="KW-0040">ANK repeat</keyword>
<keyword evidence="3" id="KW-1185">Reference proteome</keyword>
<protein>
    <submittedName>
        <fullName evidence="2">Uncharacterized protein</fullName>
    </submittedName>
</protein>
<evidence type="ECO:0000256" key="1">
    <source>
        <dbReference type="PROSITE-ProRule" id="PRU00023"/>
    </source>
</evidence>
<dbReference type="InterPro" id="IPR036770">
    <property type="entry name" value="Ankyrin_rpt-contain_sf"/>
</dbReference>
<accession>A0AAN9V097</accession>
<evidence type="ECO:0000313" key="2">
    <source>
        <dbReference type="EMBL" id="KAK7757678.1"/>
    </source>
</evidence>
<dbReference type="InterPro" id="IPR002110">
    <property type="entry name" value="Ankyrin_rpt"/>
</dbReference>
<feature type="repeat" description="ANK" evidence="1">
    <location>
        <begin position="89"/>
        <end position="121"/>
    </location>
</feature>
<dbReference type="AlphaFoldDB" id="A0AAN9V097"/>
<evidence type="ECO:0000313" key="3">
    <source>
        <dbReference type="Proteomes" id="UP001320420"/>
    </source>
</evidence>
<gene>
    <name evidence="2" type="ORF">SLS62_000055</name>
</gene>
<dbReference type="Proteomes" id="UP001320420">
    <property type="component" value="Unassembled WGS sequence"/>
</dbReference>
<reference evidence="2 3" key="1">
    <citation type="submission" date="2024-02" db="EMBL/GenBank/DDBJ databases">
        <title>De novo assembly and annotation of 12 fungi associated with fruit tree decline syndrome in Ontario, Canada.</title>
        <authorList>
            <person name="Sulman M."/>
            <person name="Ellouze W."/>
            <person name="Ilyukhin E."/>
        </authorList>
    </citation>
    <scope>NUCLEOTIDE SEQUENCE [LARGE SCALE GENOMIC DNA]</scope>
    <source>
        <strain evidence="2 3">M11/M66-122</strain>
    </source>
</reference>